<evidence type="ECO:0000256" key="2">
    <source>
        <dbReference type="ARBA" id="ARBA00022801"/>
    </source>
</evidence>
<keyword evidence="3" id="KW-0472">Membrane</keyword>
<feature type="compositionally biased region" description="Polar residues" evidence="4">
    <location>
        <begin position="33"/>
        <end position="51"/>
    </location>
</feature>
<evidence type="ECO:0000256" key="1">
    <source>
        <dbReference type="ARBA" id="ARBA00004308"/>
    </source>
</evidence>
<protein>
    <recommendedName>
        <fullName evidence="5">SAC domain-containing protein</fullName>
    </recommendedName>
</protein>
<dbReference type="GO" id="GO:0043813">
    <property type="term" value="F:phosphatidylinositol-3,5-bisphosphate 5-phosphatase activity"/>
    <property type="evidence" value="ECO:0007669"/>
    <property type="project" value="InterPro"/>
</dbReference>
<dbReference type="PANTHER" id="PTHR45738:SF5">
    <property type="entry name" value="POLYPHOSPHOINOSITIDE PHOSPHATASE"/>
    <property type="match status" value="1"/>
</dbReference>
<dbReference type="InterPro" id="IPR043573">
    <property type="entry name" value="Fig4-like"/>
</dbReference>
<feature type="region of interest" description="Disordered" evidence="4">
    <location>
        <begin position="759"/>
        <end position="794"/>
    </location>
</feature>
<evidence type="ECO:0000259" key="5">
    <source>
        <dbReference type="PROSITE" id="PS50275"/>
    </source>
</evidence>
<keyword evidence="2" id="KW-0378">Hydrolase</keyword>
<dbReference type="GeneID" id="43584249"/>
<name>A0A5E8C522_9ASCO</name>
<dbReference type="GO" id="GO:0046856">
    <property type="term" value="P:phosphatidylinositol dephosphorylation"/>
    <property type="evidence" value="ECO:0007669"/>
    <property type="project" value="InterPro"/>
</dbReference>
<gene>
    <name evidence="6" type="ORF">SAPINGB_P005435</name>
</gene>
<feature type="region of interest" description="Disordered" evidence="4">
    <location>
        <begin position="861"/>
        <end position="890"/>
    </location>
</feature>
<keyword evidence="7" id="KW-1185">Reference proteome</keyword>
<dbReference type="OrthoDB" id="405996at2759"/>
<dbReference type="RefSeq" id="XP_031856040.1">
    <property type="nucleotide sequence ID" value="XM_032000149.1"/>
</dbReference>
<dbReference type="PROSITE" id="PS50275">
    <property type="entry name" value="SAC"/>
    <property type="match status" value="1"/>
</dbReference>
<dbReference type="EMBL" id="CABVLU010000004">
    <property type="protein sequence ID" value="VVT56948.1"/>
    <property type="molecule type" value="Genomic_DNA"/>
</dbReference>
<dbReference type="InterPro" id="IPR002013">
    <property type="entry name" value="SAC_dom"/>
</dbReference>
<proteinExistence type="predicted"/>
<feature type="region of interest" description="Disordered" evidence="4">
    <location>
        <begin position="1"/>
        <end position="67"/>
    </location>
</feature>
<dbReference type="Proteomes" id="UP000398389">
    <property type="component" value="Unassembled WGS sequence"/>
</dbReference>
<evidence type="ECO:0000313" key="7">
    <source>
        <dbReference type="Proteomes" id="UP000398389"/>
    </source>
</evidence>
<accession>A0A5E8C522</accession>
<evidence type="ECO:0000256" key="3">
    <source>
        <dbReference type="ARBA" id="ARBA00023136"/>
    </source>
</evidence>
<dbReference type="AlphaFoldDB" id="A0A5E8C522"/>
<evidence type="ECO:0000313" key="6">
    <source>
        <dbReference type="EMBL" id="VVT56948.1"/>
    </source>
</evidence>
<dbReference type="GO" id="GO:0012505">
    <property type="term" value="C:endomembrane system"/>
    <property type="evidence" value="ECO:0007669"/>
    <property type="project" value="UniProtKB-SubCell"/>
</dbReference>
<organism evidence="6 7">
    <name type="scientific">Magnusiomyces paraingens</name>
    <dbReference type="NCBI Taxonomy" id="2606893"/>
    <lineage>
        <taxon>Eukaryota</taxon>
        <taxon>Fungi</taxon>
        <taxon>Dikarya</taxon>
        <taxon>Ascomycota</taxon>
        <taxon>Saccharomycotina</taxon>
        <taxon>Dipodascomycetes</taxon>
        <taxon>Dipodascales</taxon>
        <taxon>Dipodascaceae</taxon>
        <taxon>Magnusiomyces</taxon>
    </lineage>
</organism>
<dbReference type="PANTHER" id="PTHR45738">
    <property type="entry name" value="POLYPHOSPHOINOSITIDE PHOSPHATASE"/>
    <property type="match status" value="1"/>
</dbReference>
<evidence type="ECO:0000256" key="4">
    <source>
        <dbReference type="SAM" id="MobiDB-lite"/>
    </source>
</evidence>
<feature type="domain" description="SAC" evidence="5">
    <location>
        <begin position="219"/>
        <end position="576"/>
    </location>
</feature>
<reference evidence="6 7" key="1">
    <citation type="submission" date="2019-09" db="EMBL/GenBank/DDBJ databases">
        <authorList>
            <person name="Brejova B."/>
        </authorList>
    </citation>
    <scope>NUCLEOTIDE SEQUENCE [LARGE SCALE GENOMIC DNA]</scope>
</reference>
<sequence length="1094" mass="127068">MGNRDHLFPDESVPESHSGQPRDFFGSDGLGSAETNENPVIYGNDNNQTQGPEPETEYTVNQQVPPRKDKEQSKVLFLLQKFTLYETRTHFYIVGSNAREIRFRILEIDLRVPKDQLSIREYGGPYNRHEVMQVLALFEDVNKNNGGFTKKLTAWGIMGFVRFTMGYYMSVITNRSTVALIGGHYVYHIDETQLIPLCHSSLYRKPDRRSEENRYLTTFRSLDLSKTFYYSYTYDITQTLQTNLVREKHNLEIRKERKSFEDYNKMFVWNHALLKPFISSFENSIRWCLPIIHGFMDQAKIDIYGRTVYITIIARRSQYFAGARFLKRGANVHGRVANEVETEQIVADINVSSFHDPFDGLFNNHRYTSYVQHRGSIPLFWSQDVTNMSPKPPIELNAPDPFFAAAALHFDDMFERYGPNIRILNLIKRREKHAREMKLGVKFSECIKYLNQFLPEDNQLHYTAWDMSRASRHDQDVIEFLEKYSDETLQRTGFFHNGGSVDSIKIQSGICRTNCIDCLDRTNAAQFVIAKKALGYQLHVLNVISDTDIEYDSDAVDLLTEMFHDHGDTIALQYGGSHLVNTVETYRKINQWSSHSRDLIESIRRFYSNSFIDAQRQDAINLFLGNFQWKEGIPRLWDLSTDYYLHNNLSINDGPRRSYIKWWTPSHLQSAPERVLHQIRSLHENIVISENPQINEFLIQRAILTYLPVFDNYWNEYYKPRIYTSLHKLFAFEMNSTLRYQNYDEQAYLLGPFKTRKPAFSHRQKSKDKQSTTTAKQKAQKPIRNREQPTTTKSDICADIPALAVSHQLHDLHPKRTDVKSRPNTPSTRIGALVQASSRFYKKPSFHRLLSEPARLSERFWGGLKGDTSKDKPNRRNSSNSSLGGSFVTGSKIEDPYMNSGYDNTYNEKPLETMLDDLLNPSVPESEMHIYRKYAGFEELMAPVIDPSSTTSFQKFVPLSYNEKNYNREISDYSVSHSTVNTGLLHPTEYGSTTNLRNLDLYTKSLNVYDHITDDVPFQDQRIYEFAYSLSNMNPPKTVERRQPNISHFLDNSNNMFPCLSYSEPEACDMGLGGLMNVVPEENIRFYSSWLNEN</sequence>
<comment type="subcellular location">
    <subcellularLocation>
        <location evidence="1">Endomembrane system</location>
    </subcellularLocation>
</comment>
<dbReference type="Pfam" id="PF02383">
    <property type="entry name" value="Syja_N"/>
    <property type="match status" value="1"/>
</dbReference>